<evidence type="ECO:0000256" key="1">
    <source>
        <dbReference type="ARBA" id="ARBA00004613"/>
    </source>
</evidence>
<dbReference type="InterPro" id="IPR001343">
    <property type="entry name" value="Hemolysn_Ca-bd"/>
</dbReference>
<dbReference type="PROSITE" id="PS00330">
    <property type="entry name" value="HEMOLYSIN_CALCIUM"/>
    <property type="match status" value="1"/>
</dbReference>
<evidence type="ECO:0008006" key="4">
    <source>
        <dbReference type="Google" id="ProtNLM"/>
    </source>
</evidence>
<dbReference type="GO" id="GO:0005576">
    <property type="term" value="C:extracellular region"/>
    <property type="evidence" value="ECO:0007669"/>
    <property type="project" value="UniProtKB-SubCell"/>
</dbReference>
<dbReference type="RefSeq" id="WP_099508945.1">
    <property type="nucleotide sequence ID" value="NZ_CP016616.1"/>
</dbReference>
<protein>
    <recommendedName>
        <fullName evidence="4">Peptidase M10 serralysin C-terminal domain-containing protein</fullName>
    </recommendedName>
</protein>
<dbReference type="Pfam" id="PF00353">
    <property type="entry name" value="HemolysinCabind"/>
    <property type="match status" value="2"/>
</dbReference>
<dbReference type="KEGG" id="moc:BB934_06650"/>
<dbReference type="SUPFAM" id="SSF51120">
    <property type="entry name" value="beta-Roll"/>
    <property type="match status" value="2"/>
</dbReference>
<keyword evidence="2" id="KW-0964">Secreted</keyword>
<dbReference type="PRINTS" id="PR00313">
    <property type="entry name" value="CABNDNGRPT"/>
</dbReference>
<gene>
    <name evidence="3" type="ORF">BB934_06650</name>
</gene>
<accession>A0A1B2EDC1</accession>
<proteinExistence type="predicted"/>
<dbReference type="InterPro" id="IPR018511">
    <property type="entry name" value="Hemolysin-typ_Ca-bd_CS"/>
</dbReference>
<dbReference type="Gene3D" id="2.150.10.10">
    <property type="entry name" value="Serralysin-like metalloprotease, C-terminal"/>
    <property type="match status" value="2"/>
</dbReference>
<sequence length="714" mass="74468">MSAPFLWGSRIDLPAGISDSHMAALRNGTFLVVGKVGTPSEDVALKAWIYDADGSLKEEKVLETPAYSQFPADYLARHSSNPFAVELPDGRIALTWSLAVSELGGQFLSWLGIYGSDLRSAGDLKPVAGLYGDSQSQGGIFKADDALALTDGRVVATYRSEGGQAFLRILEADGSLSSPLSLGSTLPSDRYSDFESHIDLAALANGKVAAAVRTSGSENKIYILDPAAAGGPTVLKEISVPIVAPPGMKSLEVTALEGGGFVVTWAESGAIDGSQSEPVVTVRFQIYSVDGTPIRSEPLAFYTSVAEAAAVGTPDVVALPGGGFALAAQVVTGTFPSRSEVRLATFTATGERVSDKLLVSRPAAEGEFSLQGLSVLADGRLAAHLSNGIQIVDARSEAVFLKGTAGSDHYIGTAFNDTFDGSAGADRIDGGAGIDVVSFVNAKAGVTASLSNGTGGDAAGDTYVSIEGLLGSSFDDILIGNGSAILKGRGGNDTYSIKAGDVFEEAANEGRDTVIVGSSHTLALDAQIEVLRLEGISSKISAHLTGSNIDNEIIGHAGTNTLKGLSGNDLIKAFSGDDRIYGDGGSDTIHGGTGNDRLYGGSGTGRDVFVFDTKTNKSTNVDRIYDFNPKYDAIWLENAIFTKLGKGAPSKPMKFKSDMFVKGTSAKDKEDRIVYDNKTGALYYDQDGVGSKAQVKIATLNKNLKLTYSDFFVI</sequence>
<dbReference type="GO" id="GO:0005509">
    <property type="term" value="F:calcium ion binding"/>
    <property type="evidence" value="ECO:0007669"/>
    <property type="project" value="InterPro"/>
</dbReference>
<comment type="subcellular location">
    <subcellularLocation>
        <location evidence="1">Secreted</location>
    </subcellularLocation>
</comment>
<reference evidence="3" key="1">
    <citation type="submission" date="2016-07" db="EMBL/GenBank/DDBJ databases">
        <title>Microvirga ossetica sp. nov. a new species of rhizobia isolated from root nodules of the legume species Vicia alpestris Steven originated from North Ossetia region in the Caucasus.</title>
        <authorList>
            <person name="Safronova V.I."/>
            <person name="Kuznetsova I.G."/>
            <person name="Sazanova A.L."/>
            <person name="Belimov A."/>
            <person name="Andronov E."/>
            <person name="Osledkin Y.S."/>
            <person name="Onishchuk O.P."/>
            <person name="Kurchak O.N."/>
            <person name="Shaposhnikov A.I."/>
            <person name="Willems A."/>
            <person name="Tikhonovich I.A."/>
        </authorList>
    </citation>
    <scope>NUCLEOTIDE SEQUENCE [LARGE SCALE GENOMIC DNA]</scope>
    <source>
        <strain evidence="3">V5/3M</strain>
    </source>
</reference>
<dbReference type="AlphaFoldDB" id="A0A1B2EDC1"/>
<dbReference type="OrthoDB" id="7966550at2"/>
<dbReference type="InterPro" id="IPR011049">
    <property type="entry name" value="Serralysin-like_metalloprot_C"/>
</dbReference>
<dbReference type="PANTHER" id="PTHR38340:SF1">
    <property type="entry name" value="S-LAYER PROTEIN"/>
    <property type="match status" value="1"/>
</dbReference>
<evidence type="ECO:0000313" key="3">
    <source>
        <dbReference type="EMBL" id="ANY77953.1"/>
    </source>
</evidence>
<dbReference type="EMBL" id="CP016616">
    <property type="protein sequence ID" value="ANY77953.1"/>
    <property type="molecule type" value="Genomic_DNA"/>
</dbReference>
<name>A0A1B2EDC1_9HYPH</name>
<dbReference type="PANTHER" id="PTHR38340">
    <property type="entry name" value="S-LAYER PROTEIN"/>
    <property type="match status" value="1"/>
</dbReference>
<evidence type="ECO:0000256" key="2">
    <source>
        <dbReference type="ARBA" id="ARBA00022525"/>
    </source>
</evidence>
<organism evidence="3">
    <name type="scientific">Microvirga ossetica</name>
    <dbReference type="NCBI Taxonomy" id="1882682"/>
    <lineage>
        <taxon>Bacteria</taxon>
        <taxon>Pseudomonadati</taxon>
        <taxon>Pseudomonadota</taxon>
        <taxon>Alphaproteobacteria</taxon>
        <taxon>Hyphomicrobiales</taxon>
        <taxon>Methylobacteriaceae</taxon>
        <taxon>Microvirga</taxon>
    </lineage>
</organism>
<dbReference type="InterPro" id="IPR050557">
    <property type="entry name" value="RTX_toxin/Mannuronan_C5-epim"/>
</dbReference>